<keyword evidence="1" id="KW-0472">Membrane</keyword>
<dbReference type="EMBL" id="JXLP01000014">
    <property type="protein sequence ID" value="KIL77481.1"/>
    <property type="molecule type" value="Genomic_DNA"/>
</dbReference>
<proteinExistence type="predicted"/>
<dbReference type="Proteomes" id="UP000031982">
    <property type="component" value="Unassembled WGS sequence"/>
</dbReference>
<protein>
    <submittedName>
        <fullName evidence="2">Uncharacterized protein</fullName>
    </submittedName>
</protein>
<sequence length="84" mass="9332">MKKVILLLFLLTEAFFLSSFILDLGAPFSPYWMMLFLSGMATALIFGLTHKGRNEALLAIAVFTFSAASIGGYIFSLYIRHSFA</sequence>
<gene>
    <name evidence="2" type="ORF">SD77_1467</name>
</gene>
<organism evidence="2 3">
    <name type="scientific">Bacillus badius</name>
    <dbReference type="NCBI Taxonomy" id="1455"/>
    <lineage>
        <taxon>Bacteria</taxon>
        <taxon>Bacillati</taxon>
        <taxon>Bacillota</taxon>
        <taxon>Bacilli</taxon>
        <taxon>Bacillales</taxon>
        <taxon>Bacillaceae</taxon>
        <taxon>Pseudobacillus</taxon>
    </lineage>
</organism>
<evidence type="ECO:0000256" key="1">
    <source>
        <dbReference type="SAM" id="Phobius"/>
    </source>
</evidence>
<evidence type="ECO:0000313" key="3">
    <source>
        <dbReference type="Proteomes" id="UP000031982"/>
    </source>
</evidence>
<feature type="transmembrane region" description="Helical" evidence="1">
    <location>
        <begin position="56"/>
        <end position="79"/>
    </location>
</feature>
<dbReference type="RefSeq" id="WP_041114147.1">
    <property type="nucleotide sequence ID" value="NZ_BSSZ01000008.1"/>
</dbReference>
<name>A0ABR5ARU2_BACBA</name>
<reference evidence="2 3" key="1">
    <citation type="submission" date="2015-01" db="EMBL/GenBank/DDBJ databases">
        <title>Genome Assembly of Bacillus badius MTCC 1458.</title>
        <authorList>
            <person name="Verma A."/>
            <person name="Khatri I."/>
            <person name="Mual P."/>
            <person name="Subramanian S."/>
            <person name="Krishnamurthi S."/>
        </authorList>
    </citation>
    <scope>NUCLEOTIDE SEQUENCE [LARGE SCALE GENOMIC DNA]</scope>
    <source>
        <strain evidence="2 3">MTCC 1458</strain>
    </source>
</reference>
<keyword evidence="1" id="KW-1133">Transmembrane helix</keyword>
<feature type="transmembrane region" description="Helical" evidence="1">
    <location>
        <begin position="32"/>
        <end position="49"/>
    </location>
</feature>
<keyword evidence="3" id="KW-1185">Reference proteome</keyword>
<keyword evidence="1" id="KW-0812">Transmembrane</keyword>
<evidence type="ECO:0000313" key="2">
    <source>
        <dbReference type="EMBL" id="KIL77481.1"/>
    </source>
</evidence>
<accession>A0ABR5ARU2</accession>
<comment type="caution">
    <text evidence="2">The sequence shown here is derived from an EMBL/GenBank/DDBJ whole genome shotgun (WGS) entry which is preliminary data.</text>
</comment>